<organism evidence="2 3">
    <name type="scientific">Puccinia coronata f. sp. avenae</name>
    <dbReference type="NCBI Taxonomy" id="200324"/>
    <lineage>
        <taxon>Eukaryota</taxon>
        <taxon>Fungi</taxon>
        <taxon>Dikarya</taxon>
        <taxon>Basidiomycota</taxon>
        <taxon>Pucciniomycotina</taxon>
        <taxon>Pucciniomycetes</taxon>
        <taxon>Pucciniales</taxon>
        <taxon>Pucciniaceae</taxon>
        <taxon>Puccinia</taxon>
    </lineage>
</organism>
<reference evidence="2 3" key="1">
    <citation type="submission" date="2017-11" db="EMBL/GenBank/DDBJ databases">
        <title>De novo assembly and phasing of dikaryotic genomes from two isolates of Puccinia coronata f. sp. avenae, the causal agent of oat crown rust.</title>
        <authorList>
            <person name="Miller M.E."/>
            <person name="Zhang Y."/>
            <person name="Omidvar V."/>
            <person name="Sperschneider J."/>
            <person name="Schwessinger B."/>
            <person name="Raley C."/>
            <person name="Palmer J.M."/>
            <person name="Garnica D."/>
            <person name="Upadhyaya N."/>
            <person name="Rathjen J."/>
            <person name="Taylor J.M."/>
            <person name="Park R.F."/>
            <person name="Dodds P.N."/>
            <person name="Hirsch C.D."/>
            <person name="Kianian S.F."/>
            <person name="Figueroa M."/>
        </authorList>
    </citation>
    <scope>NUCLEOTIDE SEQUENCE [LARGE SCALE GENOMIC DNA]</scope>
    <source>
        <strain evidence="2">12NC29</strain>
    </source>
</reference>
<comment type="caution">
    <text evidence="2">The sequence shown here is derived from an EMBL/GenBank/DDBJ whole genome shotgun (WGS) entry which is preliminary data.</text>
</comment>
<feature type="compositionally biased region" description="Polar residues" evidence="1">
    <location>
        <begin position="29"/>
        <end position="59"/>
    </location>
</feature>
<feature type="compositionally biased region" description="Basic and acidic residues" evidence="1">
    <location>
        <begin position="15"/>
        <end position="25"/>
    </location>
</feature>
<evidence type="ECO:0000256" key="1">
    <source>
        <dbReference type="SAM" id="MobiDB-lite"/>
    </source>
</evidence>
<accession>A0A2N5S5K8</accession>
<sequence>MVRNCFFEQQRAAERAAELETERARQQQKLAETSGRQSAFEHPSSTYQHSPNELPSSVNHSCSFEQASAVIDSSAPKFVVPPNSLSVLATAPTKAPTQLATGAQPEGILPLATPSAPQLLRDCVAPESYNTMLTVLDKIKQLEMEMSYPPATA</sequence>
<dbReference type="AlphaFoldDB" id="A0A2N5S5K8"/>
<proteinExistence type="predicted"/>
<protein>
    <submittedName>
        <fullName evidence="2">Uncharacterized protein</fullName>
    </submittedName>
</protein>
<dbReference type="EMBL" id="PGCJ01001157">
    <property type="protein sequence ID" value="PLW08508.1"/>
    <property type="molecule type" value="Genomic_DNA"/>
</dbReference>
<keyword evidence="3" id="KW-1185">Reference proteome</keyword>
<dbReference type="Proteomes" id="UP000235388">
    <property type="component" value="Unassembled WGS sequence"/>
</dbReference>
<feature type="region of interest" description="Disordered" evidence="1">
    <location>
        <begin position="15"/>
        <end position="59"/>
    </location>
</feature>
<gene>
    <name evidence="2" type="ORF">PCANC_28639</name>
</gene>
<evidence type="ECO:0000313" key="2">
    <source>
        <dbReference type="EMBL" id="PLW08508.1"/>
    </source>
</evidence>
<evidence type="ECO:0000313" key="3">
    <source>
        <dbReference type="Proteomes" id="UP000235388"/>
    </source>
</evidence>
<name>A0A2N5S5K8_9BASI</name>